<name>A0ABU7U957_LELAM</name>
<dbReference type="InterPro" id="IPR050263">
    <property type="entry name" value="Bact_Fimbrial_Adh_Pro"/>
</dbReference>
<dbReference type="SUPFAM" id="SSF49401">
    <property type="entry name" value="Bacterial adhesins"/>
    <property type="match status" value="1"/>
</dbReference>
<dbReference type="InterPro" id="IPR000259">
    <property type="entry name" value="Adhesion_dom_fimbrial"/>
</dbReference>
<dbReference type="Gene3D" id="2.60.40.1090">
    <property type="entry name" value="Fimbrial-type adhesion domain"/>
    <property type="match status" value="1"/>
</dbReference>
<dbReference type="InterPro" id="IPR036937">
    <property type="entry name" value="Adhesion_dom_fimbrial_sf"/>
</dbReference>
<keyword evidence="3 5" id="KW-0732">Signal</keyword>
<accession>A0ABU7U957</accession>
<evidence type="ECO:0000313" key="8">
    <source>
        <dbReference type="Proteomes" id="UP001335910"/>
    </source>
</evidence>
<sequence>MTKHLLTGLAVSVLLSGAPAMADSTSNFVQIHGFASHDQGFVCSVIPDQNSVSLLELPETLIKQGDNATKPIAVHLQIGGNDKCADQIAAGKMAYRFSGTIDNADGTALANSLTDDTAAKGVAIGIFDGNNKPVKVNTDQMVATTVTTFGLQMVQLTGQEAVAGNINALVTIDIVRL</sequence>
<feature type="chain" id="PRO_5046827280" evidence="5">
    <location>
        <begin position="23"/>
        <end position="177"/>
    </location>
</feature>
<dbReference type="EMBL" id="JAZKLI010000001">
    <property type="protein sequence ID" value="MEE9682562.1"/>
    <property type="molecule type" value="Genomic_DNA"/>
</dbReference>
<evidence type="ECO:0000256" key="5">
    <source>
        <dbReference type="SAM" id="SignalP"/>
    </source>
</evidence>
<evidence type="ECO:0000256" key="1">
    <source>
        <dbReference type="ARBA" id="ARBA00004561"/>
    </source>
</evidence>
<dbReference type="RefSeq" id="WP_331388671.1">
    <property type="nucleotide sequence ID" value="NZ_JAZKLB010000001.1"/>
</dbReference>
<proteinExistence type="inferred from homology"/>
<organism evidence="7 8">
    <name type="scientific">Lelliottia amnigena</name>
    <name type="common">Enterobacter amnigenus</name>
    <dbReference type="NCBI Taxonomy" id="61646"/>
    <lineage>
        <taxon>Bacteria</taxon>
        <taxon>Pseudomonadati</taxon>
        <taxon>Pseudomonadota</taxon>
        <taxon>Gammaproteobacteria</taxon>
        <taxon>Enterobacterales</taxon>
        <taxon>Enterobacteriaceae</taxon>
        <taxon>Lelliottia</taxon>
    </lineage>
</organism>
<dbReference type="PANTHER" id="PTHR33420">
    <property type="entry name" value="FIMBRIAL SUBUNIT ELFA-RELATED"/>
    <property type="match status" value="1"/>
</dbReference>
<protein>
    <submittedName>
        <fullName evidence="7">Fimbrial protein</fullName>
    </submittedName>
</protein>
<evidence type="ECO:0000256" key="4">
    <source>
        <dbReference type="ARBA" id="ARBA00023263"/>
    </source>
</evidence>
<keyword evidence="8" id="KW-1185">Reference proteome</keyword>
<comment type="similarity">
    <text evidence="2">Belongs to the fimbrial protein family.</text>
</comment>
<dbReference type="Pfam" id="PF00419">
    <property type="entry name" value="Fimbrial"/>
    <property type="match status" value="1"/>
</dbReference>
<feature type="signal peptide" evidence="5">
    <location>
        <begin position="1"/>
        <end position="22"/>
    </location>
</feature>
<evidence type="ECO:0000256" key="2">
    <source>
        <dbReference type="ARBA" id="ARBA00006671"/>
    </source>
</evidence>
<reference evidence="7 8" key="1">
    <citation type="submission" date="2023-10" db="EMBL/GenBank/DDBJ databases">
        <title>Wastewater isolates of ESBL- and carbapenemase-producing Gram-negative bacteria from New Zealand.</title>
        <authorList>
            <person name="Straub C."/>
            <person name="Weaver L."/>
            <person name="Cornelius A."/>
            <person name="Mcgill E."/>
            <person name="Dyet K."/>
            <person name="White L."/>
            <person name="Pattis I."/>
        </authorList>
    </citation>
    <scope>NUCLEOTIDE SEQUENCE [LARGE SCALE GENOMIC DNA]</scope>
    <source>
        <strain evidence="7 8">ESBL35</strain>
    </source>
</reference>
<dbReference type="InterPro" id="IPR008966">
    <property type="entry name" value="Adhesion_dom_sf"/>
</dbReference>
<gene>
    <name evidence="7" type="ORF">V4839_03475</name>
</gene>
<comment type="subcellular location">
    <subcellularLocation>
        <location evidence="1">Fimbrium</location>
    </subcellularLocation>
</comment>
<comment type="caution">
    <text evidence="7">The sequence shown here is derived from an EMBL/GenBank/DDBJ whole genome shotgun (WGS) entry which is preliminary data.</text>
</comment>
<dbReference type="Proteomes" id="UP001335910">
    <property type="component" value="Unassembled WGS sequence"/>
</dbReference>
<dbReference type="PANTHER" id="PTHR33420:SF3">
    <property type="entry name" value="FIMBRIAL SUBUNIT ELFA"/>
    <property type="match status" value="1"/>
</dbReference>
<evidence type="ECO:0000259" key="6">
    <source>
        <dbReference type="Pfam" id="PF00419"/>
    </source>
</evidence>
<keyword evidence="4" id="KW-0281">Fimbrium</keyword>
<evidence type="ECO:0000256" key="3">
    <source>
        <dbReference type="ARBA" id="ARBA00022729"/>
    </source>
</evidence>
<evidence type="ECO:0000313" key="7">
    <source>
        <dbReference type="EMBL" id="MEE9682562.1"/>
    </source>
</evidence>
<feature type="domain" description="Fimbrial-type adhesion" evidence="6">
    <location>
        <begin position="43"/>
        <end position="174"/>
    </location>
</feature>